<evidence type="ECO:0000313" key="5">
    <source>
        <dbReference type="EMBL" id="WOJ98217.1"/>
    </source>
</evidence>
<protein>
    <recommendedName>
        <fullName evidence="1">diguanylate cyclase</fullName>
        <ecNumber evidence="1">2.7.7.65</ecNumber>
    </recommendedName>
</protein>
<dbReference type="PANTHER" id="PTHR45138">
    <property type="entry name" value="REGULATORY COMPONENTS OF SENSORY TRANSDUCTION SYSTEM"/>
    <property type="match status" value="1"/>
</dbReference>
<evidence type="ECO:0000259" key="4">
    <source>
        <dbReference type="PROSITE" id="PS51833"/>
    </source>
</evidence>
<feature type="domain" description="GGDEF" evidence="3">
    <location>
        <begin position="356"/>
        <end position="491"/>
    </location>
</feature>
<dbReference type="SMART" id="SM00267">
    <property type="entry name" value="GGDEF"/>
    <property type="match status" value="1"/>
</dbReference>
<reference evidence="5 6" key="1">
    <citation type="submission" date="2023-10" db="EMBL/GenBank/DDBJ databases">
        <title>Two novel species belonging to the OM43/NOR5 clade.</title>
        <authorList>
            <person name="Park M."/>
        </authorList>
    </citation>
    <scope>NUCLEOTIDE SEQUENCE [LARGE SCALE GENOMIC DNA]</scope>
    <source>
        <strain evidence="5 6">IMCC45268</strain>
    </source>
</reference>
<dbReference type="InterPro" id="IPR050469">
    <property type="entry name" value="Diguanylate_Cyclase"/>
</dbReference>
<dbReference type="Proteomes" id="UP001626549">
    <property type="component" value="Chromosome"/>
</dbReference>
<dbReference type="InterPro" id="IPR029787">
    <property type="entry name" value="Nucleotide_cyclase"/>
</dbReference>
<sequence>MNSDLHGALAACKTLPTLPTVAAQIIELSSQEDYGLSDIIDIVRNDITIATKLIASANTPQYYRGEPAVEISQAVSRLGFKSTMMIALSFSLSVKANSEEQSEIDLLSLWRRSVASGAIARLLARELGLKDPEACFLAALVQDIGVLALSQAAPQTYSTLSETSHEALCAAEKAAFECDHSAVGAWILEQWKLPSEITELVASSHDFATLTLEAGSRKDQWCIAISGLLADAMLAGDQFQAARMVWLIDGVCGENNGTESNIVPLIADAVREAEALFEAQLVQEPIALLEASKEKLFEVMTDASRDVSDDKVTQLEKRVSMLERQGQRDSLTGAINRGHFHAELDRLFIDSTNTHRPLSLMFIDADHFKQVNDTYGHLAGDEVLKWLASAFTELVGEKGLVGRYGGEEFVVILPNAAEKDAMLLGQDVCDYVRDGTVTAGDANIQVTVSIGIATFDPDSKLRGTRDLIFAADQAMYFAKQSGRDLCIVASALPTPPQAVAAAG</sequence>
<dbReference type="Pfam" id="PF08668">
    <property type="entry name" value="HDOD"/>
    <property type="match status" value="1"/>
</dbReference>
<keyword evidence="6" id="KW-1185">Reference proteome</keyword>
<evidence type="ECO:0000256" key="2">
    <source>
        <dbReference type="ARBA" id="ARBA00034247"/>
    </source>
</evidence>
<evidence type="ECO:0000256" key="1">
    <source>
        <dbReference type="ARBA" id="ARBA00012528"/>
    </source>
</evidence>
<dbReference type="Pfam" id="PF00990">
    <property type="entry name" value="GGDEF"/>
    <property type="match status" value="1"/>
</dbReference>
<dbReference type="Gene3D" id="3.30.70.270">
    <property type="match status" value="1"/>
</dbReference>
<dbReference type="Gene3D" id="1.10.3210.10">
    <property type="entry name" value="Hypothetical protein af1432"/>
    <property type="match status" value="1"/>
</dbReference>
<feature type="domain" description="HDOD" evidence="4">
    <location>
        <begin position="15"/>
        <end position="207"/>
    </location>
</feature>
<dbReference type="SUPFAM" id="SSF55073">
    <property type="entry name" value="Nucleotide cyclase"/>
    <property type="match status" value="1"/>
</dbReference>
<dbReference type="InterPro" id="IPR043128">
    <property type="entry name" value="Rev_trsase/Diguanyl_cyclase"/>
</dbReference>
<accession>A0ABZ0IFA2</accession>
<gene>
    <name evidence="5" type="ORF">R0137_06525</name>
</gene>
<evidence type="ECO:0000259" key="3">
    <source>
        <dbReference type="PROSITE" id="PS50887"/>
    </source>
</evidence>
<dbReference type="RefSeq" id="WP_407329479.1">
    <property type="nucleotide sequence ID" value="NZ_CP136865.1"/>
</dbReference>
<dbReference type="CDD" id="cd01949">
    <property type="entry name" value="GGDEF"/>
    <property type="match status" value="1"/>
</dbReference>
<dbReference type="PROSITE" id="PS50887">
    <property type="entry name" value="GGDEF"/>
    <property type="match status" value="1"/>
</dbReference>
<organism evidence="5 6">
    <name type="scientific">Congregibacter brevis</name>
    <dbReference type="NCBI Taxonomy" id="3081201"/>
    <lineage>
        <taxon>Bacteria</taxon>
        <taxon>Pseudomonadati</taxon>
        <taxon>Pseudomonadota</taxon>
        <taxon>Gammaproteobacteria</taxon>
        <taxon>Cellvibrionales</taxon>
        <taxon>Halieaceae</taxon>
        <taxon>Congregibacter</taxon>
    </lineage>
</organism>
<dbReference type="SUPFAM" id="SSF109604">
    <property type="entry name" value="HD-domain/PDEase-like"/>
    <property type="match status" value="1"/>
</dbReference>
<evidence type="ECO:0000313" key="6">
    <source>
        <dbReference type="Proteomes" id="UP001626549"/>
    </source>
</evidence>
<dbReference type="InterPro" id="IPR013976">
    <property type="entry name" value="HDOD"/>
</dbReference>
<dbReference type="EMBL" id="CP136865">
    <property type="protein sequence ID" value="WOJ98217.1"/>
    <property type="molecule type" value="Genomic_DNA"/>
</dbReference>
<proteinExistence type="predicted"/>
<dbReference type="NCBIfam" id="TIGR00254">
    <property type="entry name" value="GGDEF"/>
    <property type="match status" value="1"/>
</dbReference>
<dbReference type="PANTHER" id="PTHR45138:SF9">
    <property type="entry name" value="DIGUANYLATE CYCLASE DGCM-RELATED"/>
    <property type="match status" value="1"/>
</dbReference>
<name>A0ABZ0IFA2_9GAMM</name>
<comment type="catalytic activity">
    <reaction evidence="2">
        <text>2 GTP = 3',3'-c-di-GMP + 2 diphosphate</text>
        <dbReference type="Rhea" id="RHEA:24898"/>
        <dbReference type="ChEBI" id="CHEBI:33019"/>
        <dbReference type="ChEBI" id="CHEBI:37565"/>
        <dbReference type="ChEBI" id="CHEBI:58805"/>
        <dbReference type="EC" id="2.7.7.65"/>
    </reaction>
</comment>
<dbReference type="InterPro" id="IPR000160">
    <property type="entry name" value="GGDEF_dom"/>
</dbReference>
<dbReference type="PROSITE" id="PS51833">
    <property type="entry name" value="HDOD"/>
    <property type="match status" value="1"/>
</dbReference>
<dbReference type="EC" id="2.7.7.65" evidence="1"/>